<feature type="transmembrane region" description="Helical" evidence="7">
    <location>
        <begin position="69"/>
        <end position="91"/>
    </location>
</feature>
<dbReference type="RefSeq" id="WP_344507235.1">
    <property type="nucleotide sequence ID" value="NZ_BAAAQD010000016.1"/>
</dbReference>
<dbReference type="Pfam" id="PF00230">
    <property type="entry name" value="MIP"/>
    <property type="match status" value="1"/>
</dbReference>
<comment type="caution">
    <text evidence="8">The sequence shown here is derived from an EMBL/GenBank/DDBJ whole genome shotgun (WGS) entry which is preliminary data.</text>
</comment>
<evidence type="ECO:0000256" key="5">
    <source>
        <dbReference type="ARBA" id="ARBA00023136"/>
    </source>
</evidence>
<sequence length="234" mass="24425">MHKHAAYITEIIGTFFLVFTVGTSVLTGTPLAPLAIGAVLMVMVYAGGHVSGGHYNPSVTTGVLVRRKLALPDAIAYWVAQAVAAVVGAVVTRWVVNPRNVASLQLSGRELFTALLVEVLFTFALVYVMLNVATSKTNPNNSFYGLAIGFTVAAGAIAVGRISGAAFNPAVTVGVWLMGLLTWYTAALYIGFQLLAGAVAGAVFLALNPDELPARPVPEEELTTAPVADRQAGP</sequence>
<evidence type="ECO:0000313" key="8">
    <source>
        <dbReference type="EMBL" id="GAA1542509.1"/>
    </source>
</evidence>
<feature type="transmembrane region" description="Helical" evidence="7">
    <location>
        <begin position="183"/>
        <end position="207"/>
    </location>
</feature>
<dbReference type="InterPro" id="IPR022357">
    <property type="entry name" value="MIP_CS"/>
</dbReference>
<proteinExistence type="inferred from homology"/>
<comment type="subcellular location">
    <subcellularLocation>
        <location evidence="1">Membrane</location>
        <topology evidence="1">Multi-pass membrane protein</topology>
    </subcellularLocation>
</comment>
<keyword evidence="5 7" id="KW-0472">Membrane</keyword>
<evidence type="ECO:0000256" key="4">
    <source>
        <dbReference type="ARBA" id="ARBA00022989"/>
    </source>
</evidence>
<evidence type="ECO:0000256" key="1">
    <source>
        <dbReference type="ARBA" id="ARBA00004141"/>
    </source>
</evidence>
<reference evidence="8 9" key="1">
    <citation type="journal article" date="2019" name="Int. J. Syst. Evol. Microbiol.">
        <title>The Global Catalogue of Microorganisms (GCM) 10K type strain sequencing project: providing services to taxonomists for standard genome sequencing and annotation.</title>
        <authorList>
            <consortium name="The Broad Institute Genomics Platform"/>
            <consortium name="The Broad Institute Genome Sequencing Center for Infectious Disease"/>
            <person name="Wu L."/>
            <person name="Ma J."/>
        </authorList>
    </citation>
    <scope>NUCLEOTIDE SEQUENCE [LARGE SCALE GENOMIC DNA]</scope>
    <source>
        <strain evidence="8 9">JCM 15933</strain>
    </source>
</reference>
<evidence type="ECO:0000256" key="3">
    <source>
        <dbReference type="ARBA" id="ARBA00022692"/>
    </source>
</evidence>
<dbReference type="PANTHER" id="PTHR45724:SF13">
    <property type="entry name" value="AQUAPORIN NIP1-1-RELATED"/>
    <property type="match status" value="1"/>
</dbReference>
<evidence type="ECO:0000313" key="9">
    <source>
        <dbReference type="Proteomes" id="UP001501470"/>
    </source>
</evidence>
<name>A0ABN2BN50_9ACTN</name>
<dbReference type="PANTHER" id="PTHR45724">
    <property type="entry name" value="AQUAPORIN NIP2-1"/>
    <property type="match status" value="1"/>
</dbReference>
<dbReference type="Proteomes" id="UP001501470">
    <property type="component" value="Unassembled WGS sequence"/>
</dbReference>
<dbReference type="InterPro" id="IPR000425">
    <property type="entry name" value="MIP"/>
</dbReference>
<organism evidence="8 9">
    <name type="scientific">Dactylosporangium maewongense</name>
    <dbReference type="NCBI Taxonomy" id="634393"/>
    <lineage>
        <taxon>Bacteria</taxon>
        <taxon>Bacillati</taxon>
        <taxon>Actinomycetota</taxon>
        <taxon>Actinomycetes</taxon>
        <taxon>Micromonosporales</taxon>
        <taxon>Micromonosporaceae</taxon>
        <taxon>Dactylosporangium</taxon>
    </lineage>
</organism>
<evidence type="ECO:0000256" key="7">
    <source>
        <dbReference type="SAM" id="Phobius"/>
    </source>
</evidence>
<dbReference type="PROSITE" id="PS00221">
    <property type="entry name" value="MIP"/>
    <property type="match status" value="1"/>
</dbReference>
<keyword evidence="9" id="KW-1185">Reference proteome</keyword>
<comment type="similarity">
    <text evidence="6">Belongs to the MIP/aquaporin (TC 1.A.8) family.</text>
</comment>
<accession>A0ABN2BN50</accession>
<dbReference type="SUPFAM" id="SSF81338">
    <property type="entry name" value="Aquaporin-like"/>
    <property type="match status" value="2"/>
</dbReference>
<keyword evidence="4 7" id="KW-1133">Transmembrane helix</keyword>
<feature type="transmembrane region" description="Helical" evidence="7">
    <location>
        <begin position="111"/>
        <end position="130"/>
    </location>
</feature>
<evidence type="ECO:0000256" key="2">
    <source>
        <dbReference type="ARBA" id="ARBA00022448"/>
    </source>
</evidence>
<dbReference type="PRINTS" id="PR00783">
    <property type="entry name" value="MINTRINSICP"/>
</dbReference>
<gene>
    <name evidence="8" type="ORF">GCM10009827_072630</name>
</gene>
<keyword evidence="2 6" id="KW-0813">Transport</keyword>
<feature type="transmembrane region" description="Helical" evidence="7">
    <location>
        <begin position="142"/>
        <end position="163"/>
    </location>
</feature>
<protein>
    <submittedName>
        <fullName evidence="8">MIP/aquaporin family protein</fullName>
    </submittedName>
</protein>
<dbReference type="InterPro" id="IPR023271">
    <property type="entry name" value="Aquaporin-like"/>
</dbReference>
<evidence type="ECO:0000256" key="6">
    <source>
        <dbReference type="RuleBase" id="RU000477"/>
    </source>
</evidence>
<dbReference type="InterPro" id="IPR034294">
    <property type="entry name" value="Aquaporin_transptr"/>
</dbReference>
<feature type="transmembrane region" description="Helical" evidence="7">
    <location>
        <begin position="7"/>
        <end position="25"/>
    </location>
</feature>
<feature type="transmembrane region" description="Helical" evidence="7">
    <location>
        <begin position="31"/>
        <end position="48"/>
    </location>
</feature>
<dbReference type="EMBL" id="BAAAQD010000016">
    <property type="protein sequence ID" value="GAA1542509.1"/>
    <property type="molecule type" value="Genomic_DNA"/>
</dbReference>
<keyword evidence="3 6" id="KW-0812">Transmembrane</keyword>
<dbReference type="Gene3D" id="1.20.1080.10">
    <property type="entry name" value="Glycerol uptake facilitator protein"/>
    <property type="match status" value="2"/>
</dbReference>